<evidence type="ECO:0000256" key="2">
    <source>
        <dbReference type="ARBA" id="ARBA00023125"/>
    </source>
</evidence>
<dbReference type="PRINTS" id="PR00455">
    <property type="entry name" value="HTHTETR"/>
</dbReference>
<protein>
    <submittedName>
        <fullName evidence="6">Transcriptional regulator, TetR family</fullName>
    </submittedName>
</protein>
<dbReference type="PANTHER" id="PTHR47506:SF6">
    <property type="entry name" value="HTH-TYPE TRANSCRIPTIONAL REPRESSOR NEMR"/>
    <property type="match status" value="1"/>
</dbReference>
<evidence type="ECO:0000256" key="1">
    <source>
        <dbReference type="ARBA" id="ARBA00023015"/>
    </source>
</evidence>
<sequence length="187" mass="20670">MAKTDVDKRSRLIQTAAKLAYRQGFRKTTLADIAEESQVPLGNVYYYFKTKDEIGEAILQQRFSQFEAQREKWEESGSPKERLQAFVQMTLNNREQLARGGCPIGTLCSELQREGGELAKKASPLLGGTLAWIEKQFKALGKGKDSAGLALHLLSALQGVSLLSHVSGNSNLVMVEAGRLKAWLETL</sequence>
<proteinExistence type="predicted"/>
<dbReference type="InterPro" id="IPR036271">
    <property type="entry name" value="Tet_transcr_reg_TetR-rel_C_sf"/>
</dbReference>
<evidence type="ECO:0000256" key="3">
    <source>
        <dbReference type="ARBA" id="ARBA00023163"/>
    </source>
</evidence>
<dbReference type="HOGENOM" id="CLU_069356_28_1_0"/>
<dbReference type="SUPFAM" id="SSF46689">
    <property type="entry name" value="Homeodomain-like"/>
    <property type="match status" value="1"/>
</dbReference>
<dbReference type="STRING" id="204669.Acid345_3574"/>
<evidence type="ECO:0000259" key="5">
    <source>
        <dbReference type="PROSITE" id="PS50977"/>
    </source>
</evidence>
<dbReference type="InterPro" id="IPR009057">
    <property type="entry name" value="Homeodomain-like_sf"/>
</dbReference>
<dbReference type="EMBL" id="CP000360">
    <property type="protein sequence ID" value="ABF42575.1"/>
    <property type="molecule type" value="Genomic_DNA"/>
</dbReference>
<dbReference type="Gene3D" id="1.10.357.10">
    <property type="entry name" value="Tetracycline Repressor, domain 2"/>
    <property type="match status" value="1"/>
</dbReference>
<dbReference type="Pfam" id="PF00440">
    <property type="entry name" value="TetR_N"/>
    <property type="match status" value="1"/>
</dbReference>
<gene>
    <name evidence="6" type="ordered locus">Acid345_3574</name>
</gene>
<dbReference type="PANTHER" id="PTHR47506">
    <property type="entry name" value="TRANSCRIPTIONAL REGULATORY PROTEIN"/>
    <property type="match status" value="1"/>
</dbReference>
<dbReference type="RefSeq" id="WP_011524374.1">
    <property type="nucleotide sequence ID" value="NC_008009.1"/>
</dbReference>
<dbReference type="EnsemblBacteria" id="ABF42575">
    <property type="protein sequence ID" value="ABF42575"/>
    <property type="gene ID" value="Acid345_3574"/>
</dbReference>
<dbReference type="InterPro" id="IPR001647">
    <property type="entry name" value="HTH_TetR"/>
</dbReference>
<reference evidence="6 7" key="1">
    <citation type="journal article" date="2009" name="Appl. Environ. Microbiol.">
        <title>Three genomes from the phylum Acidobacteria provide insight into the lifestyles of these microorganisms in soils.</title>
        <authorList>
            <person name="Ward N.L."/>
            <person name="Challacombe J.F."/>
            <person name="Janssen P.H."/>
            <person name="Henrissat B."/>
            <person name="Coutinho P.M."/>
            <person name="Wu M."/>
            <person name="Xie G."/>
            <person name="Haft D.H."/>
            <person name="Sait M."/>
            <person name="Badger J."/>
            <person name="Barabote R.D."/>
            <person name="Bradley B."/>
            <person name="Brettin T.S."/>
            <person name="Brinkac L.M."/>
            <person name="Bruce D."/>
            <person name="Creasy T."/>
            <person name="Daugherty S.C."/>
            <person name="Davidsen T.M."/>
            <person name="DeBoy R.T."/>
            <person name="Detter J.C."/>
            <person name="Dodson R.J."/>
            <person name="Durkin A.S."/>
            <person name="Ganapathy A."/>
            <person name="Gwinn-Giglio M."/>
            <person name="Han C.S."/>
            <person name="Khouri H."/>
            <person name="Kiss H."/>
            <person name="Kothari S.P."/>
            <person name="Madupu R."/>
            <person name="Nelson K.E."/>
            <person name="Nelson W.C."/>
            <person name="Paulsen I."/>
            <person name="Penn K."/>
            <person name="Ren Q."/>
            <person name="Rosovitz M.J."/>
            <person name="Selengut J.D."/>
            <person name="Shrivastava S."/>
            <person name="Sullivan S.A."/>
            <person name="Tapia R."/>
            <person name="Thompson L.S."/>
            <person name="Watkins K.L."/>
            <person name="Yang Q."/>
            <person name="Yu C."/>
            <person name="Zafar N."/>
            <person name="Zhou L."/>
            <person name="Kuske C.R."/>
        </authorList>
    </citation>
    <scope>NUCLEOTIDE SEQUENCE [LARGE SCALE GENOMIC DNA]</scope>
    <source>
        <strain evidence="6 7">Ellin345</strain>
    </source>
</reference>
<evidence type="ECO:0000313" key="7">
    <source>
        <dbReference type="Proteomes" id="UP000002432"/>
    </source>
</evidence>
<keyword evidence="2 4" id="KW-0238">DNA-binding</keyword>
<accession>Q1IKM5</accession>
<dbReference type="AlphaFoldDB" id="Q1IKM5"/>
<keyword evidence="3" id="KW-0804">Transcription</keyword>
<dbReference type="KEGG" id="aba:Acid345_3574"/>
<dbReference type="SUPFAM" id="SSF48498">
    <property type="entry name" value="Tetracyclin repressor-like, C-terminal domain"/>
    <property type="match status" value="1"/>
</dbReference>
<evidence type="ECO:0000256" key="4">
    <source>
        <dbReference type="PROSITE-ProRule" id="PRU00335"/>
    </source>
</evidence>
<dbReference type="OrthoDB" id="118608at2"/>
<feature type="DNA-binding region" description="H-T-H motif" evidence="4">
    <location>
        <begin position="29"/>
        <end position="48"/>
    </location>
</feature>
<name>Q1IKM5_KORVE</name>
<dbReference type="Proteomes" id="UP000002432">
    <property type="component" value="Chromosome"/>
</dbReference>
<keyword evidence="7" id="KW-1185">Reference proteome</keyword>
<dbReference type="PROSITE" id="PS50977">
    <property type="entry name" value="HTH_TETR_2"/>
    <property type="match status" value="1"/>
</dbReference>
<keyword evidence="1" id="KW-0805">Transcription regulation</keyword>
<evidence type="ECO:0000313" key="6">
    <source>
        <dbReference type="EMBL" id="ABF42575.1"/>
    </source>
</evidence>
<dbReference type="eggNOG" id="COG1309">
    <property type="taxonomic scope" value="Bacteria"/>
</dbReference>
<feature type="domain" description="HTH tetR-type" evidence="5">
    <location>
        <begin position="6"/>
        <end position="66"/>
    </location>
</feature>
<organism evidence="6 7">
    <name type="scientific">Koribacter versatilis (strain Ellin345)</name>
    <dbReference type="NCBI Taxonomy" id="204669"/>
    <lineage>
        <taxon>Bacteria</taxon>
        <taxon>Pseudomonadati</taxon>
        <taxon>Acidobacteriota</taxon>
        <taxon>Terriglobia</taxon>
        <taxon>Terriglobales</taxon>
        <taxon>Candidatus Korobacteraceae</taxon>
        <taxon>Candidatus Korobacter</taxon>
    </lineage>
</organism>
<dbReference type="GO" id="GO:0003677">
    <property type="term" value="F:DNA binding"/>
    <property type="evidence" value="ECO:0007669"/>
    <property type="project" value="UniProtKB-UniRule"/>
</dbReference>